<evidence type="ECO:0000313" key="1">
    <source>
        <dbReference type="EMBL" id="MEM0544064.1"/>
    </source>
</evidence>
<accession>A0ABU9N8P6</accession>
<proteinExistence type="predicted"/>
<dbReference type="RefSeq" id="WP_342697227.1">
    <property type="nucleotide sequence ID" value="NZ_JBCGDO010000058.1"/>
</dbReference>
<evidence type="ECO:0000313" key="2">
    <source>
        <dbReference type="Proteomes" id="UP001460072"/>
    </source>
</evidence>
<protein>
    <submittedName>
        <fullName evidence="1">Uncharacterized protein</fullName>
    </submittedName>
</protein>
<sequence>MTQEQIDKVYADLAAYEKEISDHNEQVLKSLGKKAQKDFEELLDCCNVTEKIKLVDAPKGSDIKEHCGVFKNVHIDQWCTNMEGDSYAGFIYTNVKGQWIEVPFSC</sequence>
<organism evidence="1 2">
    <name type="scientific">Flavobacterium aureirubrum</name>
    <dbReference type="NCBI Taxonomy" id="3133147"/>
    <lineage>
        <taxon>Bacteria</taxon>
        <taxon>Pseudomonadati</taxon>
        <taxon>Bacteroidota</taxon>
        <taxon>Flavobacteriia</taxon>
        <taxon>Flavobacteriales</taxon>
        <taxon>Flavobacteriaceae</taxon>
        <taxon>Flavobacterium</taxon>
    </lineage>
</organism>
<name>A0ABU9N8P6_9FLAO</name>
<keyword evidence="2" id="KW-1185">Reference proteome</keyword>
<dbReference type="Proteomes" id="UP001460072">
    <property type="component" value="Unassembled WGS sequence"/>
</dbReference>
<dbReference type="EMBL" id="JBCGDO010000058">
    <property type="protein sequence ID" value="MEM0544064.1"/>
    <property type="molecule type" value="Genomic_DNA"/>
</dbReference>
<reference evidence="1 2" key="1">
    <citation type="submission" date="2024-03" db="EMBL/GenBank/DDBJ databases">
        <title>Two novel species of the genus Flavobacterium exhibiting potentially degradation of complex polysaccharides.</title>
        <authorList>
            <person name="Lian X."/>
        </authorList>
    </citation>
    <scope>NUCLEOTIDE SEQUENCE [LARGE SCALE GENOMIC DNA]</scope>
    <source>
        <strain evidence="2">j3</strain>
    </source>
</reference>
<comment type="caution">
    <text evidence="1">The sequence shown here is derived from an EMBL/GenBank/DDBJ whole genome shotgun (WGS) entry which is preliminary data.</text>
</comment>
<gene>
    <name evidence="1" type="ORF">WFZ85_15845</name>
</gene>